<gene>
    <name evidence="2" type="ORF">HPG69_013991</name>
</gene>
<protein>
    <recommendedName>
        <fullName evidence="1">KRAB domain-containing protein</fullName>
    </recommendedName>
</protein>
<dbReference type="PROSITE" id="PS50805">
    <property type="entry name" value="KRAB"/>
    <property type="match status" value="1"/>
</dbReference>
<keyword evidence="3" id="KW-1185">Reference proteome</keyword>
<dbReference type="InterPro" id="IPR001909">
    <property type="entry name" value="KRAB"/>
</dbReference>
<dbReference type="EMBL" id="JACDTQ010002604">
    <property type="protein sequence ID" value="KAF5917066.1"/>
    <property type="molecule type" value="Genomic_DNA"/>
</dbReference>
<reference evidence="2 3" key="1">
    <citation type="journal article" date="2020" name="Mol. Biol. Evol.">
        <title>Interspecific Gene Flow and the Evolution of Specialization in Black and White Rhinoceros.</title>
        <authorList>
            <person name="Moodley Y."/>
            <person name="Westbury M.V."/>
            <person name="Russo I.M."/>
            <person name="Gopalakrishnan S."/>
            <person name="Rakotoarivelo A."/>
            <person name="Olsen R.A."/>
            <person name="Prost S."/>
            <person name="Tunstall T."/>
            <person name="Ryder O.A."/>
            <person name="Dalen L."/>
            <person name="Bruford M.W."/>
        </authorList>
    </citation>
    <scope>NUCLEOTIDE SEQUENCE [LARGE SCALE GENOMIC DNA]</scope>
    <source>
        <strain evidence="2">SBR-YM</strain>
        <tissue evidence="2">Skin</tissue>
    </source>
</reference>
<organism evidence="2 3">
    <name type="scientific">Diceros bicornis minor</name>
    <name type="common">South-central black rhinoceros</name>
    <dbReference type="NCBI Taxonomy" id="77932"/>
    <lineage>
        <taxon>Eukaryota</taxon>
        <taxon>Metazoa</taxon>
        <taxon>Chordata</taxon>
        <taxon>Craniata</taxon>
        <taxon>Vertebrata</taxon>
        <taxon>Euteleostomi</taxon>
        <taxon>Mammalia</taxon>
        <taxon>Eutheria</taxon>
        <taxon>Laurasiatheria</taxon>
        <taxon>Perissodactyla</taxon>
        <taxon>Rhinocerotidae</taxon>
        <taxon>Diceros</taxon>
    </lineage>
</organism>
<name>A0A7J7ENP3_DICBM</name>
<dbReference type="GO" id="GO:0006355">
    <property type="term" value="P:regulation of DNA-templated transcription"/>
    <property type="evidence" value="ECO:0007669"/>
    <property type="project" value="InterPro"/>
</dbReference>
<feature type="domain" description="KRAB" evidence="1">
    <location>
        <begin position="1"/>
        <end position="31"/>
    </location>
</feature>
<proteinExistence type="predicted"/>
<dbReference type="AlphaFoldDB" id="A0A7J7ENP3"/>
<sequence>YQVTKPDVLSKLEHGDKPWIIEDEIQTRTCPGIGKVDSHLQDEICKTSQNQRFLKSVPQCSEQNAFRNIVHLSKTHVALMQSHMFDLCRKALKSSLSLVNQKRRCEIKNFVELNRDEKSFLHGNHEKLYTGIKFPESAKRISTKF</sequence>
<dbReference type="Proteomes" id="UP000551758">
    <property type="component" value="Unassembled WGS sequence"/>
</dbReference>
<evidence type="ECO:0000313" key="2">
    <source>
        <dbReference type="EMBL" id="KAF5917066.1"/>
    </source>
</evidence>
<evidence type="ECO:0000313" key="3">
    <source>
        <dbReference type="Proteomes" id="UP000551758"/>
    </source>
</evidence>
<feature type="non-terminal residue" evidence="2">
    <location>
        <position position="145"/>
    </location>
</feature>
<feature type="non-terminal residue" evidence="2">
    <location>
        <position position="1"/>
    </location>
</feature>
<evidence type="ECO:0000259" key="1">
    <source>
        <dbReference type="PROSITE" id="PS50805"/>
    </source>
</evidence>
<comment type="caution">
    <text evidence="2">The sequence shown here is derived from an EMBL/GenBank/DDBJ whole genome shotgun (WGS) entry which is preliminary data.</text>
</comment>
<accession>A0A7J7ENP3</accession>